<dbReference type="PROSITE" id="PS01081">
    <property type="entry name" value="HTH_TETR_1"/>
    <property type="match status" value="1"/>
</dbReference>
<dbReference type="PROSITE" id="PS50977">
    <property type="entry name" value="HTH_TETR_2"/>
    <property type="match status" value="1"/>
</dbReference>
<dbReference type="InterPro" id="IPR050109">
    <property type="entry name" value="HTH-type_TetR-like_transc_reg"/>
</dbReference>
<dbReference type="InterPro" id="IPR023772">
    <property type="entry name" value="DNA-bd_HTH_TetR-type_CS"/>
</dbReference>
<dbReference type="SUPFAM" id="SSF48498">
    <property type="entry name" value="Tetracyclin repressor-like, C-terminal domain"/>
    <property type="match status" value="1"/>
</dbReference>
<keyword evidence="3 5" id="KW-0238">DNA-binding</keyword>
<dbReference type="PANTHER" id="PTHR30055:SF240">
    <property type="entry name" value="HTH-TYPE TRANSCRIPTIONAL REGULATOR ACRR"/>
    <property type="match status" value="1"/>
</dbReference>
<dbReference type="Pfam" id="PF00440">
    <property type="entry name" value="TetR_N"/>
    <property type="match status" value="1"/>
</dbReference>
<evidence type="ECO:0000313" key="7">
    <source>
        <dbReference type="EMBL" id="TSE33494.1"/>
    </source>
</evidence>
<sequence length="236" mass="26342">MYVYCAKIYDMARCTKEEALQTRARVLEAARTVFRERGVSRTTLEDIAKAAGVTRGAVYWHFANKGDVLQAMFDEVSIPLIDRLDDTLLLDPHTDALGRVRNFLLQLIGSIQRDERLLAIMEICEFKCEFVQERAADLEEWRLHINDLQGKLTSTYEIAQREGSLRPDLSPALAAWDTQCFLAGLIRLWLLAPASLAALGTPEALIEQHIALRKRCATELTPSSAGAVTVGPAERG</sequence>
<name>A0A554XCL0_9BURK</name>
<dbReference type="Gene3D" id="1.10.357.10">
    <property type="entry name" value="Tetracycline Repressor, domain 2"/>
    <property type="match status" value="1"/>
</dbReference>
<dbReference type="GO" id="GO:0003700">
    <property type="term" value="F:DNA-binding transcription factor activity"/>
    <property type="evidence" value="ECO:0007669"/>
    <property type="project" value="TreeGrafter"/>
</dbReference>
<dbReference type="PANTHER" id="PTHR30055">
    <property type="entry name" value="HTH-TYPE TRANSCRIPTIONAL REGULATOR RUTR"/>
    <property type="match status" value="1"/>
</dbReference>
<evidence type="ECO:0000256" key="4">
    <source>
        <dbReference type="ARBA" id="ARBA00023163"/>
    </source>
</evidence>
<keyword evidence="8" id="KW-1185">Reference proteome</keyword>
<evidence type="ECO:0000259" key="6">
    <source>
        <dbReference type="PROSITE" id="PS50977"/>
    </source>
</evidence>
<dbReference type="SUPFAM" id="SSF46689">
    <property type="entry name" value="Homeodomain-like"/>
    <property type="match status" value="1"/>
</dbReference>
<evidence type="ECO:0000256" key="2">
    <source>
        <dbReference type="ARBA" id="ARBA00023015"/>
    </source>
</evidence>
<dbReference type="STRING" id="307486.GCA_000807215_00436"/>
<feature type="domain" description="HTH tetR-type" evidence="6">
    <location>
        <begin position="20"/>
        <end position="80"/>
    </location>
</feature>
<keyword evidence="1" id="KW-0678">Repressor</keyword>
<dbReference type="Proteomes" id="UP000317763">
    <property type="component" value="Unassembled WGS sequence"/>
</dbReference>
<accession>A0A554XCL0</accession>
<keyword evidence="4" id="KW-0804">Transcription</keyword>
<dbReference type="GO" id="GO:0000976">
    <property type="term" value="F:transcription cis-regulatory region binding"/>
    <property type="evidence" value="ECO:0007669"/>
    <property type="project" value="TreeGrafter"/>
</dbReference>
<dbReference type="AlphaFoldDB" id="A0A554XCL0"/>
<dbReference type="Pfam" id="PF08361">
    <property type="entry name" value="TetR_C_2"/>
    <property type="match status" value="1"/>
</dbReference>
<evidence type="ECO:0000256" key="5">
    <source>
        <dbReference type="PROSITE-ProRule" id="PRU00335"/>
    </source>
</evidence>
<comment type="caution">
    <text evidence="7">The sequence shown here is derived from an EMBL/GenBank/DDBJ whole genome shotgun (WGS) entry which is preliminary data.</text>
</comment>
<dbReference type="InterPro" id="IPR009057">
    <property type="entry name" value="Homeodomain-like_sf"/>
</dbReference>
<gene>
    <name evidence="7" type="primary">ttgR</name>
    <name evidence="7" type="ORF">Ttaiw_00418</name>
</gene>
<dbReference type="InterPro" id="IPR001647">
    <property type="entry name" value="HTH_TetR"/>
</dbReference>
<evidence type="ECO:0000256" key="1">
    <source>
        <dbReference type="ARBA" id="ARBA00022491"/>
    </source>
</evidence>
<dbReference type="PRINTS" id="PR00455">
    <property type="entry name" value="HTHTETR"/>
</dbReference>
<keyword evidence="2" id="KW-0805">Transcription regulation</keyword>
<organism evidence="7 8">
    <name type="scientific">Tepidimonas taiwanensis</name>
    <dbReference type="NCBI Taxonomy" id="307486"/>
    <lineage>
        <taxon>Bacteria</taxon>
        <taxon>Pseudomonadati</taxon>
        <taxon>Pseudomonadota</taxon>
        <taxon>Betaproteobacteria</taxon>
        <taxon>Burkholderiales</taxon>
        <taxon>Tepidimonas</taxon>
    </lineage>
</organism>
<evidence type="ECO:0000313" key="8">
    <source>
        <dbReference type="Proteomes" id="UP000317763"/>
    </source>
</evidence>
<dbReference type="InterPro" id="IPR036271">
    <property type="entry name" value="Tet_transcr_reg_TetR-rel_C_sf"/>
</dbReference>
<proteinExistence type="predicted"/>
<protein>
    <submittedName>
        <fullName evidence="7">HTH-type transcriptional regulator TtgR</fullName>
    </submittedName>
</protein>
<reference evidence="7 8" key="1">
    <citation type="submission" date="2019-07" db="EMBL/GenBank/DDBJ databases">
        <title>Tepidimonas taiwanensis I1-1 draft genome.</title>
        <authorList>
            <person name="Da Costa M.S."/>
            <person name="Froufe H.J.C."/>
            <person name="Egas C."/>
            <person name="Albuquerque L."/>
        </authorList>
    </citation>
    <scope>NUCLEOTIDE SEQUENCE [LARGE SCALE GENOMIC DNA]</scope>
    <source>
        <strain evidence="7 8">I1-1</strain>
    </source>
</reference>
<feature type="DNA-binding region" description="H-T-H motif" evidence="5">
    <location>
        <begin position="43"/>
        <end position="62"/>
    </location>
</feature>
<dbReference type="EMBL" id="VJOM01000003">
    <property type="protein sequence ID" value="TSE33494.1"/>
    <property type="molecule type" value="Genomic_DNA"/>
</dbReference>
<dbReference type="InterPro" id="IPR013572">
    <property type="entry name" value="Tscrpt_reg_MAATS_C"/>
</dbReference>
<evidence type="ECO:0000256" key="3">
    <source>
        <dbReference type="ARBA" id="ARBA00023125"/>
    </source>
</evidence>